<feature type="domain" description="F-box" evidence="2">
    <location>
        <begin position="228"/>
        <end position="274"/>
    </location>
</feature>
<protein>
    <recommendedName>
        <fullName evidence="2">F-box domain-containing protein</fullName>
    </recommendedName>
</protein>
<feature type="compositionally biased region" description="Basic and acidic residues" evidence="1">
    <location>
        <begin position="84"/>
        <end position="126"/>
    </location>
</feature>
<gene>
    <name evidence="3" type="ORF">IM811_011919</name>
</gene>
<evidence type="ECO:0000313" key="4">
    <source>
        <dbReference type="Proteomes" id="UP000616885"/>
    </source>
</evidence>
<dbReference type="EMBL" id="JADCTT010000004">
    <property type="protein sequence ID" value="KAF9753161.1"/>
    <property type="molecule type" value="Genomic_DNA"/>
</dbReference>
<proteinExistence type="predicted"/>
<evidence type="ECO:0000259" key="2">
    <source>
        <dbReference type="PROSITE" id="PS50181"/>
    </source>
</evidence>
<dbReference type="AlphaFoldDB" id="A0A8H7NC62"/>
<dbReference type="Proteomes" id="UP000616885">
    <property type="component" value="Unassembled WGS sequence"/>
</dbReference>
<sequence>MSGQKYPLDLEKYDPRYARRLDFRLDLGLSFGFFDIFTRYIKQKFESLSYPEPCQKQDVPVLCRGGRASDAAQDMPLDQPPYHLVEDSASKKDDERGLVEDSASKKDDERGPVEDAAFRKDDERAVSPHTQITASPKKSRHWWRSLLGSRPKKHHDPPQPTASFLEPHDPPQPTASFPDPPRYSPMLPKAQGSRRIYEQTDRPRQESPIFKLPKPDLQVAKARSSSCQSPIFKLPKPVLIKIMMGLTPISLWSLRQASALFRSLFDDRQFYSFHEKVGLHDAHIKFSTGIMSQVERREARAMLQPTQEVKDCCTACTQVRLRGEFEPAVIKLRELRFCDACGERHASIFSPRKA</sequence>
<feature type="region of interest" description="Disordered" evidence="1">
    <location>
        <begin position="71"/>
        <end position="214"/>
    </location>
</feature>
<comment type="caution">
    <text evidence="3">The sequence shown here is derived from an EMBL/GenBank/DDBJ whole genome shotgun (WGS) entry which is preliminary data.</text>
</comment>
<organism evidence="3 4">
    <name type="scientific">Bionectria ochroleuca</name>
    <name type="common">Gliocladium roseum</name>
    <dbReference type="NCBI Taxonomy" id="29856"/>
    <lineage>
        <taxon>Eukaryota</taxon>
        <taxon>Fungi</taxon>
        <taxon>Dikarya</taxon>
        <taxon>Ascomycota</taxon>
        <taxon>Pezizomycotina</taxon>
        <taxon>Sordariomycetes</taxon>
        <taxon>Hypocreomycetidae</taxon>
        <taxon>Hypocreales</taxon>
        <taxon>Bionectriaceae</taxon>
        <taxon>Clonostachys</taxon>
    </lineage>
</organism>
<dbReference type="InterPro" id="IPR001810">
    <property type="entry name" value="F-box_dom"/>
</dbReference>
<name>A0A8H7NC62_BIOOC</name>
<dbReference type="InterPro" id="IPR036047">
    <property type="entry name" value="F-box-like_dom_sf"/>
</dbReference>
<feature type="compositionally biased region" description="Pro residues" evidence="1">
    <location>
        <begin position="170"/>
        <end position="183"/>
    </location>
</feature>
<accession>A0A8H7NC62</accession>
<feature type="compositionally biased region" description="Basic and acidic residues" evidence="1">
    <location>
        <begin position="195"/>
        <end position="205"/>
    </location>
</feature>
<dbReference type="SUPFAM" id="SSF81383">
    <property type="entry name" value="F-box domain"/>
    <property type="match status" value="1"/>
</dbReference>
<reference evidence="3" key="1">
    <citation type="submission" date="2020-10" db="EMBL/GenBank/DDBJ databases">
        <title>High-Quality Genome Resource of Clonostachys rosea strain S41 by Oxford Nanopore Long-Read Sequencing.</title>
        <authorList>
            <person name="Wang H."/>
        </authorList>
    </citation>
    <scope>NUCLEOTIDE SEQUENCE</scope>
    <source>
        <strain evidence="3">S41</strain>
    </source>
</reference>
<evidence type="ECO:0000313" key="3">
    <source>
        <dbReference type="EMBL" id="KAF9753161.1"/>
    </source>
</evidence>
<evidence type="ECO:0000256" key="1">
    <source>
        <dbReference type="SAM" id="MobiDB-lite"/>
    </source>
</evidence>
<dbReference type="PROSITE" id="PS50181">
    <property type="entry name" value="FBOX"/>
    <property type="match status" value="1"/>
</dbReference>